<dbReference type="PANTHER" id="PTHR31793">
    <property type="entry name" value="4-HYDROXYBENZOYL-COA THIOESTERASE FAMILY MEMBER"/>
    <property type="match status" value="1"/>
</dbReference>
<dbReference type="PANTHER" id="PTHR31793:SF27">
    <property type="entry name" value="NOVEL THIOESTERASE SUPERFAMILY DOMAIN AND SAPOSIN A-TYPE DOMAIN CONTAINING PROTEIN (0610012H03RIK)"/>
    <property type="match status" value="1"/>
</dbReference>
<dbReference type="Pfam" id="PF13279">
    <property type="entry name" value="4HBT_2"/>
    <property type="match status" value="1"/>
</dbReference>
<reference evidence="3 4" key="1">
    <citation type="submission" date="2016-07" db="EMBL/GenBank/DDBJ databases">
        <title>Draft genome sequence of Prauserella muralis DSM 45305, isolated from a mould-covered wall in an indoor environment.</title>
        <authorList>
            <person name="Ruckert C."/>
            <person name="Albersmeier A."/>
            <person name="Jiang C.-L."/>
            <person name="Jiang Y."/>
            <person name="Kalinowski J."/>
            <person name="Schneider O."/>
            <person name="Winkler A."/>
            <person name="Zotchev S.B."/>
        </authorList>
    </citation>
    <scope>NUCLEOTIDE SEQUENCE [LARGE SCALE GENOMIC DNA]</scope>
    <source>
        <strain evidence="3 4">DSM 45305</strain>
    </source>
</reference>
<dbReference type="OrthoDB" id="513711at2"/>
<evidence type="ECO:0000313" key="4">
    <source>
        <dbReference type="Proteomes" id="UP000249915"/>
    </source>
</evidence>
<dbReference type="EMBL" id="MASW01000001">
    <property type="protein sequence ID" value="PXY31966.1"/>
    <property type="molecule type" value="Genomic_DNA"/>
</dbReference>
<keyword evidence="4" id="KW-1185">Reference proteome</keyword>
<evidence type="ECO:0000256" key="1">
    <source>
        <dbReference type="ARBA" id="ARBA00005953"/>
    </source>
</evidence>
<dbReference type="Proteomes" id="UP000249915">
    <property type="component" value="Unassembled WGS sequence"/>
</dbReference>
<evidence type="ECO:0000256" key="2">
    <source>
        <dbReference type="ARBA" id="ARBA00022801"/>
    </source>
</evidence>
<sequence>MAKTFDYRHIVPLEETNVVGNVYFTNYLRWQGHARERFLMDHAPGVLSALRADLALVTVSCHCDYFHELYAADTVEVRMSLGGAEGSRVTMLFDYFRLGEPLPQLVAKGSQTIACMRRDGPGMQPVPIPSELLSALQPYSA</sequence>
<dbReference type="GO" id="GO:0047617">
    <property type="term" value="F:fatty acyl-CoA hydrolase activity"/>
    <property type="evidence" value="ECO:0007669"/>
    <property type="project" value="TreeGrafter"/>
</dbReference>
<organism evidence="3 4">
    <name type="scientific">Prauserella muralis</name>
    <dbReference type="NCBI Taxonomy" id="588067"/>
    <lineage>
        <taxon>Bacteria</taxon>
        <taxon>Bacillati</taxon>
        <taxon>Actinomycetota</taxon>
        <taxon>Actinomycetes</taxon>
        <taxon>Pseudonocardiales</taxon>
        <taxon>Pseudonocardiaceae</taxon>
        <taxon>Prauserella</taxon>
    </lineage>
</organism>
<dbReference type="InterPro" id="IPR029069">
    <property type="entry name" value="HotDog_dom_sf"/>
</dbReference>
<dbReference type="CDD" id="cd00586">
    <property type="entry name" value="4HBT"/>
    <property type="match status" value="1"/>
</dbReference>
<dbReference type="InterPro" id="IPR050563">
    <property type="entry name" value="4-hydroxybenzoyl-CoA_TE"/>
</dbReference>
<gene>
    <name evidence="3" type="ORF">BAY60_06480</name>
</gene>
<keyword evidence="2" id="KW-0378">Hydrolase</keyword>
<comment type="similarity">
    <text evidence="1">Belongs to the 4-hydroxybenzoyl-CoA thioesterase family.</text>
</comment>
<dbReference type="RefSeq" id="WP_112280001.1">
    <property type="nucleotide sequence ID" value="NZ_MASW01000001.1"/>
</dbReference>
<dbReference type="Gene3D" id="3.10.129.10">
    <property type="entry name" value="Hotdog Thioesterase"/>
    <property type="match status" value="1"/>
</dbReference>
<name>A0A2V4BA14_9PSEU</name>
<dbReference type="SUPFAM" id="SSF54637">
    <property type="entry name" value="Thioesterase/thiol ester dehydrase-isomerase"/>
    <property type="match status" value="1"/>
</dbReference>
<dbReference type="AlphaFoldDB" id="A0A2V4BA14"/>
<proteinExistence type="inferred from homology"/>
<accession>A0A2V4BA14</accession>
<protein>
    <submittedName>
        <fullName evidence="3">4-hydroxybenzoyl-CoA thioesterase</fullName>
    </submittedName>
</protein>
<comment type="caution">
    <text evidence="3">The sequence shown here is derived from an EMBL/GenBank/DDBJ whole genome shotgun (WGS) entry which is preliminary data.</text>
</comment>
<evidence type="ECO:0000313" key="3">
    <source>
        <dbReference type="EMBL" id="PXY31966.1"/>
    </source>
</evidence>